<keyword evidence="2" id="KW-1185">Reference proteome</keyword>
<dbReference type="Proteomes" id="UP000014680">
    <property type="component" value="Unassembled WGS sequence"/>
</dbReference>
<evidence type="ECO:0000313" key="2">
    <source>
        <dbReference type="Proteomes" id="UP000014680"/>
    </source>
</evidence>
<evidence type="ECO:0000313" key="1">
    <source>
        <dbReference type="EMBL" id="ELP89939.1"/>
    </source>
</evidence>
<accession>A0A0A1UCD2</accession>
<proteinExistence type="predicted"/>
<organism evidence="1 2">
    <name type="scientific">Entamoeba invadens IP1</name>
    <dbReference type="NCBI Taxonomy" id="370355"/>
    <lineage>
        <taxon>Eukaryota</taxon>
        <taxon>Amoebozoa</taxon>
        <taxon>Evosea</taxon>
        <taxon>Archamoebae</taxon>
        <taxon>Mastigamoebida</taxon>
        <taxon>Entamoebidae</taxon>
        <taxon>Entamoeba</taxon>
    </lineage>
</organism>
<gene>
    <name evidence="1" type="ORF">EIN_299680</name>
</gene>
<name>A0A0A1UCD2_ENTIV</name>
<dbReference type="KEGG" id="eiv:EIN_299680"/>
<dbReference type="AlphaFoldDB" id="A0A0A1UCD2"/>
<dbReference type="GeneID" id="14888950"/>
<protein>
    <submittedName>
        <fullName evidence="1">Uncharacterized protein</fullName>
    </submittedName>
</protein>
<dbReference type="VEuPathDB" id="AmoebaDB:EIN_299680"/>
<dbReference type="EMBL" id="KB206538">
    <property type="protein sequence ID" value="ELP89939.1"/>
    <property type="molecule type" value="Genomic_DNA"/>
</dbReference>
<reference evidence="1 2" key="1">
    <citation type="submission" date="2012-10" db="EMBL/GenBank/DDBJ databases">
        <authorList>
            <person name="Zafar N."/>
            <person name="Inman J."/>
            <person name="Hall N."/>
            <person name="Lorenzi H."/>
            <person name="Caler E."/>
        </authorList>
    </citation>
    <scope>NUCLEOTIDE SEQUENCE [LARGE SCALE GENOMIC DNA]</scope>
    <source>
        <strain evidence="1 2">IP1</strain>
    </source>
</reference>
<dbReference type="RefSeq" id="XP_004256710.1">
    <property type="nucleotide sequence ID" value="XM_004256662.1"/>
</dbReference>
<sequence>MCEKVIIQICISWGNDSNCNTPNTEVDLDFLQCLLQTVIQSFDIRFNTISSSEDIRQFVDVLKKCSNLPDYLVNSTNNSMDDDENKIEIDSEDVVETTSEEIEEVEHCIDENEVNNILGEMFGELPKNDIELINGDNLIGIDNTDFNIEGLMYMFYKPDEIINKFSDDTLEGNSDFTIPKGFEDTKEELEKLESLIESNLDLIKSESKGNYLRSKFDIELIKKTGYVRSYNLFDVYPFMEKKDYPKLVEIVNILLPTFSTSVSVERFFSQVKHALHLNLDIDGVFAKLYYRNLNHKMIFDFKTNFDN</sequence>